<protein>
    <submittedName>
        <fullName evidence="2">DNA polymerase III subunit delta</fullName>
    </submittedName>
</protein>
<dbReference type="GO" id="GO:0006261">
    <property type="term" value="P:DNA-templated DNA replication"/>
    <property type="evidence" value="ECO:0007669"/>
    <property type="project" value="TreeGrafter"/>
</dbReference>
<feature type="domain" description="AAA+ ATPase" evidence="1">
    <location>
        <begin position="31"/>
        <end position="227"/>
    </location>
</feature>
<keyword evidence="3" id="KW-1185">Reference proteome</keyword>
<sequence length="384" mass="41182">MGHPVSVWDQVVGQEAAIAPLQAAVAQPAAMTHAWIITGPPGSGRSHAARAFAAALQCLEGGCGTCRACTTAISGAHADVTVLATEKVTISIDEVRDLISTAQSSPSEGRWRVIIVEDADRMTERTSNVLLKSIEEPPPRTVWVLCAPSGEDIAVTIRSRSRKVSLRMPDPEVVARLLIERDGVEPELARQCAYAAQSHIGVARRLARDPAARARRDQVLALATDIRGVGDAVLAAADLVAVAEEDAKAATEERDVEERNALLRTLGADDGGRLPPALRSQVKQLEDDQKRRATRHKRDVMDRAIVDLMSLYRDVAAVHVGAAQPLINESHRGHIEALAARTELADTMRCLDALSTTRDRLASNVAPLLALEAMALALRPRVAA</sequence>
<dbReference type="SUPFAM" id="SSF52540">
    <property type="entry name" value="P-loop containing nucleoside triphosphate hydrolases"/>
    <property type="match status" value="1"/>
</dbReference>
<comment type="caution">
    <text evidence="2">The sequence shown here is derived from an EMBL/GenBank/DDBJ whole genome shotgun (WGS) entry which is preliminary data.</text>
</comment>
<dbReference type="InterPro" id="IPR003593">
    <property type="entry name" value="AAA+_ATPase"/>
</dbReference>
<gene>
    <name evidence="2" type="ORF">Dac01nite_05580</name>
</gene>
<organism evidence="2 3">
    <name type="scientific">Demequina activiva</name>
    <dbReference type="NCBI Taxonomy" id="1582364"/>
    <lineage>
        <taxon>Bacteria</taxon>
        <taxon>Bacillati</taxon>
        <taxon>Actinomycetota</taxon>
        <taxon>Actinomycetes</taxon>
        <taxon>Micrococcales</taxon>
        <taxon>Demequinaceae</taxon>
        <taxon>Demequina</taxon>
    </lineage>
</organism>
<dbReference type="InterPro" id="IPR050238">
    <property type="entry name" value="DNA_Rep/Repair_Clamp_Loader"/>
</dbReference>
<dbReference type="EMBL" id="BONR01000001">
    <property type="protein sequence ID" value="GIG53806.1"/>
    <property type="molecule type" value="Genomic_DNA"/>
</dbReference>
<accession>A0A919Q0R5</accession>
<dbReference type="Pfam" id="PF13177">
    <property type="entry name" value="DNA_pol3_delta2"/>
    <property type="match status" value="1"/>
</dbReference>
<evidence type="ECO:0000259" key="1">
    <source>
        <dbReference type="SMART" id="SM00382"/>
    </source>
</evidence>
<proteinExistence type="predicted"/>
<evidence type="ECO:0000313" key="3">
    <source>
        <dbReference type="Proteomes" id="UP000652354"/>
    </source>
</evidence>
<dbReference type="PANTHER" id="PTHR11669">
    <property type="entry name" value="REPLICATION FACTOR C / DNA POLYMERASE III GAMMA-TAU SUBUNIT"/>
    <property type="match status" value="1"/>
</dbReference>
<dbReference type="Gene3D" id="3.40.50.300">
    <property type="entry name" value="P-loop containing nucleotide triphosphate hydrolases"/>
    <property type="match status" value="1"/>
</dbReference>
<dbReference type="Proteomes" id="UP000652354">
    <property type="component" value="Unassembled WGS sequence"/>
</dbReference>
<reference evidence="2" key="1">
    <citation type="submission" date="2021-01" db="EMBL/GenBank/DDBJ databases">
        <title>Whole genome shotgun sequence of Demequina activiva NBRC 110675.</title>
        <authorList>
            <person name="Komaki H."/>
            <person name="Tamura T."/>
        </authorList>
    </citation>
    <scope>NUCLEOTIDE SEQUENCE</scope>
    <source>
        <strain evidence="2">NBRC 110675</strain>
    </source>
</reference>
<name>A0A919Q0R5_9MICO</name>
<dbReference type="AlphaFoldDB" id="A0A919Q0R5"/>
<dbReference type="PANTHER" id="PTHR11669:SF8">
    <property type="entry name" value="DNA POLYMERASE III SUBUNIT DELTA"/>
    <property type="match status" value="1"/>
</dbReference>
<dbReference type="NCBIfam" id="NF005926">
    <property type="entry name" value="PRK07940.1"/>
    <property type="match status" value="1"/>
</dbReference>
<evidence type="ECO:0000313" key="2">
    <source>
        <dbReference type="EMBL" id="GIG53806.1"/>
    </source>
</evidence>
<dbReference type="InterPro" id="IPR027417">
    <property type="entry name" value="P-loop_NTPase"/>
</dbReference>
<dbReference type="SMART" id="SM00382">
    <property type="entry name" value="AAA"/>
    <property type="match status" value="1"/>
</dbReference>